<evidence type="ECO:0000256" key="1">
    <source>
        <dbReference type="ARBA" id="ARBA00004496"/>
    </source>
</evidence>
<keyword evidence="7" id="KW-0233">DNA recombination</keyword>
<evidence type="ECO:0000256" key="3">
    <source>
        <dbReference type="ARBA" id="ARBA00022618"/>
    </source>
</evidence>
<organism evidence="12 13">
    <name type="scientific">Vagococcus silagei</name>
    <dbReference type="NCBI Taxonomy" id="2508885"/>
    <lineage>
        <taxon>Bacteria</taxon>
        <taxon>Bacillati</taxon>
        <taxon>Bacillota</taxon>
        <taxon>Bacilli</taxon>
        <taxon>Lactobacillales</taxon>
        <taxon>Enterococcaceae</taxon>
        <taxon>Vagococcus</taxon>
    </lineage>
</organism>
<dbReference type="InterPro" id="IPR011010">
    <property type="entry name" value="DNA_brk_join_enz"/>
</dbReference>
<dbReference type="PANTHER" id="PTHR30349">
    <property type="entry name" value="PHAGE INTEGRASE-RELATED"/>
    <property type="match status" value="1"/>
</dbReference>
<name>A0A4S3B1G6_9ENTE</name>
<evidence type="ECO:0000256" key="7">
    <source>
        <dbReference type="ARBA" id="ARBA00023172"/>
    </source>
</evidence>
<dbReference type="Gene3D" id="1.10.443.10">
    <property type="entry name" value="Intergrase catalytic core"/>
    <property type="match status" value="1"/>
</dbReference>
<dbReference type="GO" id="GO:0051301">
    <property type="term" value="P:cell division"/>
    <property type="evidence" value="ECO:0007669"/>
    <property type="project" value="UniProtKB-KW"/>
</dbReference>
<keyword evidence="2" id="KW-0963">Cytoplasm</keyword>
<comment type="subcellular location">
    <subcellularLocation>
        <location evidence="1">Cytoplasm</location>
    </subcellularLocation>
</comment>
<proteinExistence type="predicted"/>
<reference evidence="12 13" key="1">
    <citation type="submission" date="2019-01" db="EMBL/GenBank/DDBJ databases">
        <title>Vagococcus silagei sp. nov. isolated from brewer's grain.</title>
        <authorList>
            <person name="Guu J.-R."/>
        </authorList>
    </citation>
    <scope>NUCLEOTIDE SEQUENCE [LARGE SCALE GENOMIC DNA]</scope>
    <source>
        <strain evidence="12 13">2B-2</strain>
    </source>
</reference>
<dbReference type="GO" id="GO:0003677">
    <property type="term" value="F:DNA binding"/>
    <property type="evidence" value="ECO:0007669"/>
    <property type="project" value="UniProtKB-UniRule"/>
</dbReference>
<keyword evidence="5" id="KW-0229">DNA integration</keyword>
<dbReference type="InterPro" id="IPR044068">
    <property type="entry name" value="CB"/>
</dbReference>
<evidence type="ECO:0000256" key="5">
    <source>
        <dbReference type="ARBA" id="ARBA00022908"/>
    </source>
</evidence>
<dbReference type="GO" id="GO:0007059">
    <property type="term" value="P:chromosome segregation"/>
    <property type="evidence" value="ECO:0007669"/>
    <property type="project" value="UniProtKB-KW"/>
</dbReference>
<dbReference type="InterPro" id="IPR010998">
    <property type="entry name" value="Integrase_recombinase_N"/>
</dbReference>
<dbReference type="SUPFAM" id="SSF56349">
    <property type="entry name" value="DNA breaking-rejoining enzymes"/>
    <property type="match status" value="1"/>
</dbReference>
<dbReference type="OrthoDB" id="283809at2"/>
<accession>A0A4S3B1G6</accession>
<dbReference type="InterPro" id="IPR013762">
    <property type="entry name" value="Integrase-like_cat_sf"/>
</dbReference>
<evidence type="ECO:0000256" key="8">
    <source>
        <dbReference type="ARBA" id="ARBA00023306"/>
    </source>
</evidence>
<evidence type="ECO:0000259" key="10">
    <source>
        <dbReference type="PROSITE" id="PS51898"/>
    </source>
</evidence>
<evidence type="ECO:0000256" key="9">
    <source>
        <dbReference type="PROSITE-ProRule" id="PRU01248"/>
    </source>
</evidence>
<dbReference type="Proteomes" id="UP000310506">
    <property type="component" value="Unassembled WGS sequence"/>
</dbReference>
<feature type="domain" description="Core-binding (CB)" evidence="11">
    <location>
        <begin position="15"/>
        <end position="120"/>
    </location>
</feature>
<dbReference type="Pfam" id="PF00589">
    <property type="entry name" value="Phage_integrase"/>
    <property type="match status" value="1"/>
</dbReference>
<evidence type="ECO:0000313" key="12">
    <source>
        <dbReference type="EMBL" id="THB60057.1"/>
    </source>
</evidence>
<keyword evidence="6 9" id="KW-0238">DNA-binding</keyword>
<evidence type="ECO:0000256" key="4">
    <source>
        <dbReference type="ARBA" id="ARBA00022829"/>
    </source>
</evidence>
<dbReference type="PROSITE" id="PS51898">
    <property type="entry name" value="TYR_RECOMBINASE"/>
    <property type="match status" value="1"/>
</dbReference>
<dbReference type="GO" id="GO:0015074">
    <property type="term" value="P:DNA integration"/>
    <property type="evidence" value="ECO:0007669"/>
    <property type="project" value="UniProtKB-KW"/>
</dbReference>
<keyword evidence="8" id="KW-0131">Cell cycle</keyword>
<dbReference type="PANTHER" id="PTHR30349:SF77">
    <property type="entry name" value="TYROSINE RECOMBINASE XERC"/>
    <property type="match status" value="1"/>
</dbReference>
<sequence>MTSKNSSDYLDEETQHLPWFIQEYIQSKSIVPYSTVTLYEYAKEYRRFLNWLYQENITKSKPRDVTLNELDQLTKQDIEFYKSFLMRSPREGTSQNGRKRAFITVQRSITALRSLFKYLAAQIDRQTSQPYLSQNVMLSIESVKTGKTIQERSRTIEKQLFLDNEAINFLIYIDEDYQNTLKSHQALAAFERNKVRDLAIIALFLGTGIRLSELVNLQVGELDIVNMEVTVLRKGGFKDTSPISSVFIDYLEKYSSLRQQLYQPEANQKALFLTTYRGTARQIEPSTVEKMVAKYSEPYKIRITPHKLRHTVGTQLYKKTKSLLAVSHQLGQTGTSATAIYTHIVDQEQRMAMNNLWTESEDEKKDR</sequence>
<evidence type="ECO:0000313" key="13">
    <source>
        <dbReference type="Proteomes" id="UP000310506"/>
    </source>
</evidence>
<protein>
    <submittedName>
        <fullName evidence="12">Tyrosine recombinase XerS</fullName>
    </submittedName>
</protein>
<dbReference type="PROSITE" id="PS51900">
    <property type="entry name" value="CB"/>
    <property type="match status" value="1"/>
</dbReference>
<keyword evidence="4" id="KW-0159">Chromosome partition</keyword>
<keyword evidence="13" id="KW-1185">Reference proteome</keyword>
<dbReference type="RefSeq" id="WP_136137968.1">
    <property type="nucleotide sequence ID" value="NZ_SDGV01000047.1"/>
</dbReference>
<dbReference type="AlphaFoldDB" id="A0A4S3B1G6"/>
<dbReference type="GO" id="GO:0006310">
    <property type="term" value="P:DNA recombination"/>
    <property type="evidence" value="ECO:0007669"/>
    <property type="project" value="UniProtKB-KW"/>
</dbReference>
<evidence type="ECO:0000259" key="11">
    <source>
        <dbReference type="PROSITE" id="PS51900"/>
    </source>
</evidence>
<dbReference type="GO" id="GO:0005737">
    <property type="term" value="C:cytoplasm"/>
    <property type="evidence" value="ECO:0007669"/>
    <property type="project" value="UniProtKB-SubCell"/>
</dbReference>
<evidence type="ECO:0000256" key="2">
    <source>
        <dbReference type="ARBA" id="ARBA00022490"/>
    </source>
</evidence>
<dbReference type="EMBL" id="SDGV01000047">
    <property type="protein sequence ID" value="THB60057.1"/>
    <property type="molecule type" value="Genomic_DNA"/>
</dbReference>
<dbReference type="Gene3D" id="1.10.150.130">
    <property type="match status" value="1"/>
</dbReference>
<dbReference type="NCBIfam" id="NF003462">
    <property type="entry name" value="PRK05084.1"/>
    <property type="match status" value="1"/>
</dbReference>
<dbReference type="InterPro" id="IPR002104">
    <property type="entry name" value="Integrase_catalytic"/>
</dbReference>
<evidence type="ECO:0000256" key="6">
    <source>
        <dbReference type="ARBA" id="ARBA00023125"/>
    </source>
</evidence>
<dbReference type="InterPro" id="IPR050090">
    <property type="entry name" value="Tyrosine_recombinase_XerCD"/>
</dbReference>
<keyword evidence="3" id="KW-0132">Cell division</keyword>
<comment type="caution">
    <text evidence="12">The sequence shown here is derived from an EMBL/GenBank/DDBJ whole genome shotgun (WGS) entry which is preliminary data.</text>
</comment>
<feature type="domain" description="Tyr recombinase" evidence="10">
    <location>
        <begin position="157"/>
        <end position="354"/>
    </location>
</feature>
<gene>
    <name evidence="12" type="primary">xerS</name>
    <name evidence="12" type="ORF">ESZ54_12405</name>
</gene>
<dbReference type="CDD" id="cd00397">
    <property type="entry name" value="DNA_BRE_C"/>
    <property type="match status" value="1"/>
</dbReference>